<dbReference type="GO" id="GO:0005829">
    <property type="term" value="C:cytosol"/>
    <property type="evidence" value="ECO:0007669"/>
    <property type="project" value="TreeGrafter"/>
</dbReference>
<gene>
    <name evidence="8" type="ORF">FA727_16610</name>
</gene>
<dbReference type="PIRSF" id="PIRSF001369">
    <property type="entry name" value="Citrate_synth"/>
    <property type="match status" value="1"/>
</dbReference>
<evidence type="ECO:0000256" key="5">
    <source>
        <dbReference type="PIRNR" id="PIRNR001369"/>
    </source>
</evidence>
<dbReference type="EMBL" id="SWBM01000004">
    <property type="protein sequence ID" value="TKC15744.1"/>
    <property type="molecule type" value="Genomic_DNA"/>
</dbReference>
<feature type="active site" evidence="6">
    <location>
        <position position="253"/>
    </location>
</feature>
<dbReference type="CDD" id="cd06109">
    <property type="entry name" value="BsCS-I_like"/>
    <property type="match status" value="1"/>
</dbReference>
<keyword evidence="9" id="KW-1185">Reference proteome</keyword>
<sequence length="362" mass="40400">MMHKGLKGVVATETRISHIDGEKGQLIYRGYDAKVLAGKCTFEEVAYLLWYGHLPDKDELLWLNEELRKNRFLSEEMKTIITLLPRSMDVMSVLRTAISAESGYGEYHFPPTISQAIKLTAIIPTIIAFRKRALEGVEDVSPRSDLAHVENYLYMLTGEVPQYAHAKALESYMILTLEHGMNASTFSARVTASTESDIVSAVTSAIGTMKGPLHGGAPSGVIELLDDISSAKNAEKVIREKLTRGEKLMGFGHRVYKTHDPRAVALKTKIKELGGQDDWLDLAMEVENIAITLLEKFKPGRALYTNVEFYAAAIMKAIDLEPELFTPTFTASRVVGWTAHILEQAEDNTIYRPESRYVGEIF</sequence>
<dbReference type="InterPro" id="IPR016143">
    <property type="entry name" value="Citrate_synth-like_sm_a-sub"/>
</dbReference>
<comment type="catalytic activity">
    <reaction evidence="4">
        <text>oxaloacetate + acetyl-CoA + H2O = citrate + CoA + H(+)</text>
        <dbReference type="Rhea" id="RHEA:16845"/>
        <dbReference type="ChEBI" id="CHEBI:15377"/>
        <dbReference type="ChEBI" id="CHEBI:15378"/>
        <dbReference type="ChEBI" id="CHEBI:16452"/>
        <dbReference type="ChEBI" id="CHEBI:16947"/>
        <dbReference type="ChEBI" id="CHEBI:57287"/>
        <dbReference type="ChEBI" id="CHEBI:57288"/>
        <dbReference type="EC" id="2.3.3.16"/>
    </reaction>
</comment>
<dbReference type="Gene3D" id="1.10.230.10">
    <property type="entry name" value="Cytochrome P450-Terp, domain 2"/>
    <property type="match status" value="1"/>
</dbReference>
<evidence type="ECO:0000256" key="1">
    <source>
        <dbReference type="ARBA" id="ARBA00005163"/>
    </source>
</evidence>
<keyword evidence="3 5" id="KW-0808">Transferase</keyword>
<proteinExistence type="inferred from homology"/>
<dbReference type="PROSITE" id="PS00480">
    <property type="entry name" value="CITRATE_SYNTHASE"/>
    <property type="match status" value="1"/>
</dbReference>
<organism evidence="8 9">
    <name type="scientific">Robertmurraya kyonggiensis</name>
    <dbReference type="NCBI Taxonomy" id="1037680"/>
    <lineage>
        <taxon>Bacteria</taxon>
        <taxon>Bacillati</taxon>
        <taxon>Bacillota</taxon>
        <taxon>Bacilli</taxon>
        <taxon>Bacillales</taxon>
        <taxon>Bacillaceae</taxon>
        <taxon>Robertmurraya</taxon>
    </lineage>
</organism>
<evidence type="ECO:0000313" key="9">
    <source>
        <dbReference type="Proteomes" id="UP000307756"/>
    </source>
</evidence>
<reference evidence="8 9" key="1">
    <citation type="journal article" date="2011" name="J. Microbiol.">
        <title>Bacillus kyonggiensis sp. nov., isolated from soil of a lettuce field.</title>
        <authorList>
            <person name="Dong K."/>
            <person name="Lee S."/>
        </authorList>
    </citation>
    <scope>NUCLEOTIDE SEQUENCE [LARGE SCALE GENOMIC DNA]</scope>
    <source>
        <strain evidence="8 9">NB22</strain>
    </source>
</reference>
<comment type="caution">
    <text evidence="8">The sequence shown here is derived from an EMBL/GenBank/DDBJ whole genome shotgun (WGS) entry which is preliminary data.</text>
</comment>
<dbReference type="Pfam" id="PF00285">
    <property type="entry name" value="Citrate_synt"/>
    <property type="match status" value="1"/>
</dbReference>
<dbReference type="InterPro" id="IPR019810">
    <property type="entry name" value="Citrate_synthase_AS"/>
</dbReference>
<dbReference type="OrthoDB" id="9800864at2"/>
<evidence type="ECO:0000256" key="3">
    <source>
        <dbReference type="ARBA" id="ARBA00022679"/>
    </source>
</evidence>
<dbReference type="InterPro" id="IPR016142">
    <property type="entry name" value="Citrate_synth-like_lrg_a-sub"/>
</dbReference>
<name>A0A4U1D0Z3_9BACI</name>
<dbReference type="Proteomes" id="UP000307756">
    <property type="component" value="Unassembled WGS sequence"/>
</dbReference>
<dbReference type="RefSeq" id="WP_136832693.1">
    <property type="nucleotide sequence ID" value="NZ_SWBM01000004.1"/>
</dbReference>
<dbReference type="GO" id="GO:0006099">
    <property type="term" value="P:tricarboxylic acid cycle"/>
    <property type="evidence" value="ECO:0007669"/>
    <property type="project" value="UniProtKB-UniPathway"/>
</dbReference>
<dbReference type="PANTHER" id="PTHR11739">
    <property type="entry name" value="CITRATE SYNTHASE"/>
    <property type="match status" value="1"/>
</dbReference>
<evidence type="ECO:0000256" key="7">
    <source>
        <dbReference type="RuleBase" id="RU003406"/>
    </source>
</evidence>
<dbReference type="InterPro" id="IPR036969">
    <property type="entry name" value="Citrate_synthase_sf"/>
</dbReference>
<dbReference type="GO" id="GO:0036440">
    <property type="term" value="F:citrate synthase activity"/>
    <property type="evidence" value="ECO:0007669"/>
    <property type="project" value="UniProtKB-EC"/>
</dbReference>
<dbReference type="UniPathway" id="UPA00223"/>
<feature type="active site" evidence="6">
    <location>
        <position position="308"/>
    </location>
</feature>
<dbReference type="AlphaFoldDB" id="A0A4U1D0Z3"/>
<accession>A0A4U1D0Z3</accession>
<evidence type="ECO:0000256" key="6">
    <source>
        <dbReference type="PIRSR" id="PIRSR001369-1"/>
    </source>
</evidence>
<dbReference type="PRINTS" id="PR00143">
    <property type="entry name" value="CITRTSNTHASE"/>
</dbReference>
<dbReference type="SUPFAM" id="SSF48256">
    <property type="entry name" value="Citrate synthase"/>
    <property type="match status" value="1"/>
</dbReference>
<dbReference type="InterPro" id="IPR024176">
    <property type="entry name" value="Citrate_synthase_bac-typ"/>
</dbReference>
<comment type="similarity">
    <text evidence="2 5 7">Belongs to the citrate synthase family.</text>
</comment>
<dbReference type="GO" id="GO:0005975">
    <property type="term" value="P:carbohydrate metabolic process"/>
    <property type="evidence" value="ECO:0007669"/>
    <property type="project" value="TreeGrafter"/>
</dbReference>
<comment type="pathway">
    <text evidence="1">Carbohydrate metabolism; tricarboxylic acid cycle.</text>
</comment>
<dbReference type="PANTHER" id="PTHR11739:SF4">
    <property type="entry name" value="CITRATE SYNTHASE, PEROXISOMAL"/>
    <property type="match status" value="1"/>
</dbReference>
<protein>
    <recommendedName>
        <fullName evidence="5">Citrate synthase</fullName>
    </recommendedName>
</protein>
<dbReference type="Gene3D" id="1.10.580.10">
    <property type="entry name" value="Citrate Synthase, domain 1"/>
    <property type="match status" value="1"/>
</dbReference>
<dbReference type="InterPro" id="IPR002020">
    <property type="entry name" value="Citrate_synthase"/>
</dbReference>
<evidence type="ECO:0000256" key="2">
    <source>
        <dbReference type="ARBA" id="ARBA00010566"/>
    </source>
</evidence>
<evidence type="ECO:0000256" key="4">
    <source>
        <dbReference type="ARBA" id="ARBA00049288"/>
    </source>
</evidence>
<evidence type="ECO:0000313" key="8">
    <source>
        <dbReference type="EMBL" id="TKC15744.1"/>
    </source>
</evidence>